<keyword evidence="3" id="KW-0479">Metal-binding</keyword>
<evidence type="ECO:0000256" key="1">
    <source>
        <dbReference type="ARBA" id="ARBA00022617"/>
    </source>
</evidence>
<proteinExistence type="inferred from homology"/>
<dbReference type="RefSeq" id="WP_173121698.1">
    <property type="nucleotide sequence ID" value="NZ_JABRWJ010000002.1"/>
</dbReference>
<dbReference type="Proteomes" id="UP000737171">
    <property type="component" value="Unassembled WGS sequence"/>
</dbReference>
<dbReference type="InterPro" id="IPR012292">
    <property type="entry name" value="Globin/Proto"/>
</dbReference>
<dbReference type="InterPro" id="IPR000971">
    <property type="entry name" value="Globin"/>
</dbReference>
<evidence type="ECO:0000256" key="4">
    <source>
        <dbReference type="ARBA" id="ARBA00023004"/>
    </source>
</evidence>
<dbReference type="InterPro" id="IPR009050">
    <property type="entry name" value="Globin-like_sf"/>
</dbReference>
<sequence length="138" mass="15288">MNPDQIHLVQASFARSKDGCTDLAARFYRRLFEIDPALRGLFHGDLQQQGQRLLQMLGAAVGLLARPETLFPVLQSLGNRHAGYGVRPEHYDAVATALIDTLAEVLGSGFTTELRDAWSRLIAIVRQEMLNAPVLAFE</sequence>
<dbReference type="PRINTS" id="PR01907">
    <property type="entry name" value="WORMGLOBIN"/>
</dbReference>
<keyword evidence="2 5" id="KW-0561">Oxygen transport</keyword>
<protein>
    <submittedName>
        <fullName evidence="7">Hemin receptor</fullName>
    </submittedName>
</protein>
<dbReference type="SUPFAM" id="SSF46458">
    <property type="entry name" value="Globin-like"/>
    <property type="match status" value="1"/>
</dbReference>
<dbReference type="EMBL" id="JABRWJ010000002">
    <property type="protein sequence ID" value="NRF66575.1"/>
    <property type="molecule type" value="Genomic_DNA"/>
</dbReference>
<organism evidence="7 8">
    <name type="scientific">Pseudaquabacterium terrae</name>
    <dbReference type="NCBI Taxonomy" id="2732868"/>
    <lineage>
        <taxon>Bacteria</taxon>
        <taxon>Pseudomonadati</taxon>
        <taxon>Pseudomonadota</taxon>
        <taxon>Betaproteobacteria</taxon>
        <taxon>Burkholderiales</taxon>
        <taxon>Sphaerotilaceae</taxon>
        <taxon>Pseudaquabacterium</taxon>
    </lineage>
</organism>
<dbReference type="Gene3D" id="1.10.490.10">
    <property type="entry name" value="Globins"/>
    <property type="match status" value="1"/>
</dbReference>
<keyword evidence="8" id="KW-1185">Reference proteome</keyword>
<evidence type="ECO:0000256" key="3">
    <source>
        <dbReference type="ARBA" id="ARBA00022723"/>
    </source>
</evidence>
<accession>A0ABX2EBR1</accession>
<comment type="caution">
    <text evidence="7">The sequence shown here is derived from an EMBL/GenBank/DDBJ whole genome shotgun (WGS) entry which is preliminary data.</text>
</comment>
<evidence type="ECO:0000259" key="6">
    <source>
        <dbReference type="PROSITE" id="PS01033"/>
    </source>
</evidence>
<keyword evidence="5" id="KW-0813">Transport</keyword>
<evidence type="ECO:0000313" key="8">
    <source>
        <dbReference type="Proteomes" id="UP000737171"/>
    </source>
</evidence>
<dbReference type="PROSITE" id="PS01033">
    <property type="entry name" value="GLOBIN"/>
    <property type="match status" value="1"/>
</dbReference>
<comment type="similarity">
    <text evidence="5">Belongs to the globin family.</text>
</comment>
<dbReference type="Pfam" id="PF00042">
    <property type="entry name" value="Globin"/>
    <property type="match status" value="1"/>
</dbReference>
<keyword evidence="7" id="KW-0675">Receptor</keyword>
<reference evidence="7 8" key="1">
    <citation type="submission" date="2020-05" db="EMBL/GenBank/DDBJ databases">
        <title>Aquincola sp. isolate from soil.</title>
        <authorList>
            <person name="Han J."/>
            <person name="Kim D.-U."/>
        </authorList>
    </citation>
    <scope>NUCLEOTIDE SEQUENCE [LARGE SCALE GENOMIC DNA]</scope>
    <source>
        <strain evidence="7 8">S2</strain>
    </source>
</reference>
<name>A0ABX2EBR1_9BURK</name>
<keyword evidence="4" id="KW-0408">Iron</keyword>
<evidence type="ECO:0000256" key="5">
    <source>
        <dbReference type="RuleBase" id="RU000356"/>
    </source>
</evidence>
<evidence type="ECO:0000313" key="7">
    <source>
        <dbReference type="EMBL" id="NRF66575.1"/>
    </source>
</evidence>
<dbReference type="PANTHER" id="PTHR43396">
    <property type="entry name" value="FLAVOHEMOPROTEIN"/>
    <property type="match status" value="1"/>
</dbReference>
<gene>
    <name evidence="7" type="ORF">HLB44_06235</name>
</gene>
<dbReference type="PANTHER" id="PTHR43396:SF3">
    <property type="entry name" value="FLAVOHEMOPROTEIN"/>
    <property type="match status" value="1"/>
</dbReference>
<keyword evidence="1 5" id="KW-0349">Heme</keyword>
<evidence type="ECO:0000256" key="2">
    <source>
        <dbReference type="ARBA" id="ARBA00022621"/>
    </source>
</evidence>
<feature type="domain" description="Globin" evidence="6">
    <location>
        <begin position="1"/>
        <end position="134"/>
    </location>
</feature>